<evidence type="ECO:0000313" key="1">
    <source>
        <dbReference type="Proteomes" id="UP000887579"/>
    </source>
</evidence>
<organism evidence="1 2">
    <name type="scientific">Panagrolaimus sp. ES5</name>
    <dbReference type="NCBI Taxonomy" id="591445"/>
    <lineage>
        <taxon>Eukaryota</taxon>
        <taxon>Metazoa</taxon>
        <taxon>Ecdysozoa</taxon>
        <taxon>Nematoda</taxon>
        <taxon>Chromadorea</taxon>
        <taxon>Rhabditida</taxon>
        <taxon>Tylenchina</taxon>
        <taxon>Panagrolaimomorpha</taxon>
        <taxon>Panagrolaimoidea</taxon>
        <taxon>Panagrolaimidae</taxon>
        <taxon>Panagrolaimus</taxon>
    </lineage>
</organism>
<dbReference type="WBParaSite" id="ES5_v2.g19679.t1">
    <property type="protein sequence ID" value="ES5_v2.g19679.t1"/>
    <property type="gene ID" value="ES5_v2.g19679"/>
</dbReference>
<protein>
    <submittedName>
        <fullName evidence="2">Laminin EGF-like domain-containing protein</fullName>
    </submittedName>
</protein>
<reference evidence="2" key="1">
    <citation type="submission" date="2022-11" db="UniProtKB">
        <authorList>
            <consortium name="WormBaseParasite"/>
        </authorList>
    </citation>
    <scope>IDENTIFICATION</scope>
</reference>
<proteinExistence type="predicted"/>
<name>A0AC34FQI4_9BILA</name>
<dbReference type="Proteomes" id="UP000887579">
    <property type="component" value="Unplaced"/>
</dbReference>
<accession>A0AC34FQI4</accession>
<sequence>MNGVEICECPEHFTGNSCEKCEDGFRRVHNQLYGGRCEKCNCEGHSGECDPFTGSCLNCKHNTTGPRCEQCRQGFYGNPLLGGELGA</sequence>
<evidence type="ECO:0000313" key="2">
    <source>
        <dbReference type="WBParaSite" id="ES5_v2.g19679.t1"/>
    </source>
</evidence>